<proteinExistence type="predicted"/>
<organism evidence="1 2">
    <name type="scientific">Pristionchus entomophagus</name>
    <dbReference type="NCBI Taxonomy" id="358040"/>
    <lineage>
        <taxon>Eukaryota</taxon>
        <taxon>Metazoa</taxon>
        <taxon>Ecdysozoa</taxon>
        <taxon>Nematoda</taxon>
        <taxon>Chromadorea</taxon>
        <taxon>Rhabditida</taxon>
        <taxon>Rhabditina</taxon>
        <taxon>Diplogasteromorpha</taxon>
        <taxon>Diplogasteroidea</taxon>
        <taxon>Neodiplogasteridae</taxon>
        <taxon>Pristionchus</taxon>
    </lineage>
</organism>
<keyword evidence="2" id="KW-1185">Reference proteome</keyword>
<reference evidence="1" key="1">
    <citation type="submission" date="2023-10" db="EMBL/GenBank/DDBJ databases">
        <title>Genome assembly of Pristionchus species.</title>
        <authorList>
            <person name="Yoshida K."/>
            <person name="Sommer R.J."/>
        </authorList>
    </citation>
    <scope>NUCLEOTIDE SEQUENCE</scope>
    <source>
        <strain evidence="1">RS0144</strain>
    </source>
</reference>
<gene>
    <name evidence="1" type="ORF">PENTCL1PPCAC_3654</name>
</gene>
<feature type="non-terminal residue" evidence="1">
    <location>
        <position position="1"/>
    </location>
</feature>
<accession>A0AAV5SJ90</accession>
<dbReference type="Proteomes" id="UP001432027">
    <property type="component" value="Unassembled WGS sequence"/>
</dbReference>
<protein>
    <submittedName>
        <fullName evidence="1">Uncharacterized protein</fullName>
    </submittedName>
</protein>
<name>A0AAV5SJ90_9BILA</name>
<dbReference type="EMBL" id="BTSX01000001">
    <property type="protein sequence ID" value="GMS81479.1"/>
    <property type="molecule type" value="Genomic_DNA"/>
</dbReference>
<evidence type="ECO:0000313" key="1">
    <source>
        <dbReference type="EMBL" id="GMS81479.1"/>
    </source>
</evidence>
<evidence type="ECO:0000313" key="2">
    <source>
        <dbReference type="Proteomes" id="UP001432027"/>
    </source>
</evidence>
<comment type="caution">
    <text evidence="1">The sequence shown here is derived from an EMBL/GenBank/DDBJ whole genome shotgun (WGS) entry which is preliminary data.</text>
</comment>
<dbReference type="AlphaFoldDB" id="A0AAV5SJ90"/>
<sequence>VEQGTEGVAVVESIIERDPSSSTGENLCAMPHDTVRACISAEPGREVVGVPGPTSWAFLIASLRKRSALPS</sequence>